<gene>
    <name evidence="2" type="ORF">LSAT_V11C900485370</name>
</gene>
<keyword evidence="3" id="KW-1185">Reference proteome</keyword>
<protein>
    <recommendedName>
        <fullName evidence="1">hAT-like transposase RNase-H fold domain-containing protein</fullName>
    </recommendedName>
</protein>
<accession>A0A9R1WVR0</accession>
<dbReference type="PANTHER" id="PTHR23272">
    <property type="entry name" value="BED FINGER-RELATED"/>
    <property type="match status" value="1"/>
</dbReference>
<evidence type="ECO:0000259" key="1">
    <source>
        <dbReference type="Pfam" id="PF14372"/>
    </source>
</evidence>
<name>A0A9R1WVR0_LACSA</name>
<proteinExistence type="predicted"/>
<evidence type="ECO:0000313" key="3">
    <source>
        <dbReference type="Proteomes" id="UP000235145"/>
    </source>
</evidence>
<sequence length="139" mass="16468">MFLFLIVPKNCHFEIVTDVVKFFEKFKTKTDLVSATSKLLVNLLIREVLYVDVHLRKSSTKLMFLEMVKDMKMKYEKYWGAYNKMNNFMYFAVLLDPTTKSPFLLHAFKKMIGYMEPSLTPADIEIKACQMVREVENRM</sequence>
<feature type="domain" description="hAT-like transposase RNase-H fold" evidence="1">
    <location>
        <begin position="41"/>
        <end position="115"/>
    </location>
</feature>
<comment type="caution">
    <text evidence="2">The sequence shown here is derived from an EMBL/GenBank/DDBJ whole genome shotgun (WGS) entry which is preliminary data.</text>
</comment>
<dbReference type="PANTHER" id="PTHR23272:SF190">
    <property type="entry name" value="ZINC FINGER, BED-TYPE-RELATED"/>
    <property type="match status" value="1"/>
</dbReference>
<dbReference type="InterPro" id="IPR025525">
    <property type="entry name" value="hAT-like_transposase_RNase-H"/>
</dbReference>
<dbReference type="EMBL" id="NBSK02000009">
    <property type="protein sequence ID" value="KAJ0187262.1"/>
    <property type="molecule type" value="Genomic_DNA"/>
</dbReference>
<reference evidence="2 3" key="1">
    <citation type="journal article" date="2017" name="Nat. Commun.">
        <title>Genome assembly with in vitro proximity ligation data and whole-genome triplication in lettuce.</title>
        <authorList>
            <person name="Reyes-Chin-Wo S."/>
            <person name="Wang Z."/>
            <person name="Yang X."/>
            <person name="Kozik A."/>
            <person name="Arikit S."/>
            <person name="Song C."/>
            <person name="Xia L."/>
            <person name="Froenicke L."/>
            <person name="Lavelle D.O."/>
            <person name="Truco M.J."/>
            <person name="Xia R."/>
            <person name="Zhu S."/>
            <person name="Xu C."/>
            <person name="Xu H."/>
            <person name="Xu X."/>
            <person name="Cox K."/>
            <person name="Korf I."/>
            <person name="Meyers B.C."/>
            <person name="Michelmore R.W."/>
        </authorList>
    </citation>
    <scope>NUCLEOTIDE SEQUENCE [LARGE SCALE GENOMIC DNA]</scope>
    <source>
        <strain evidence="3">cv. Salinas</strain>
        <tissue evidence="2">Seedlings</tissue>
    </source>
</reference>
<dbReference type="Proteomes" id="UP000235145">
    <property type="component" value="Unassembled WGS sequence"/>
</dbReference>
<organism evidence="2 3">
    <name type="scientific">Lactuca sativa</name>
    <name type="common">Garden lettuce</name>
    <dbReference type="NCBI Taxonomy" id="4236"/>
    <lineage>
        <taxon>Eukaryota</taxon>
        <taxon>Viridiplantae</taxon>
        <taxon>Streptophyta</taxon>
        <taxon>Embryophyta</taxon>
        <taxon>Tracheophyta</taxon>
        <taxon>Spermatophyta</taxon>
        <taxon>Magnoliopsida</taxon>
        <taxon>eudicotyledons</taxon>
        <taxon>Gunneridae</taxon>
        <taxon>Pentapetalae</taxon>
        <taxon>asterids</taxon>
        <taxon>campanulids</taxon>
        <taxon>Asterales</taxon>
        <taxon>Asteraceae</taxon>
        <taxon>Cichorioideae</taxon>
        <taxon>Cichorieae</taxon>
        <taxon>Lactucinae</taxon>
        <taxon>Lactuca</taxon>
    </lineage>
</organism>
<evidence type="ECO:0000313" key="2">
    <source>
        <dbReference type="EMBL" id="KAJ0187262.1"/>
    </source>
</evidence>
<dbReference type="GO" id="GO:0003677">
    <property type="term" value="F:DNA binding"/>
    <property type="evidence" value="ECO:0007669"/>
    <property type="project" value="InterPro"/>
</dbReference>
<dbReference type="AlphaFoldDB" id="A0A9R1WVR0"/>
<dbReference type="Pfam" id="PF14372">
    <property type="entry name" value="hAT-like_RNase-H"/>
    <property type="match status" value="1"/>
</dbReference>